<evidence type="ECO:0000256" key="4">
    <source>
        <dbReference type="ARBA" id="ARBA00022842"/>
    </source>
</evidence>
<keyword evidence="10" id="KW-1185">Reference proteome</keyword>
<dbReference type="RefSeq" id="WP_253019657.1">
    <property type="nucleotide sequence ID" value="NZ_JAOSHN010000002.1"/>
</dbReference>
<comment type="cofactor">
    <cofactor evidence="7">
        <name>Mg(2+)</name>
        <dbReference type="ChEBI" id="CHEBI:18420"/>
    </cofactor>
</comment>
<dbReference type="Gene3D" id="2.70.40.10">
    <property type="match status" value="1"/>
</dbReference>
<evidence type="ECO:0000313" key="9">
    <source>
        <dbReference type="EMBL" id="MCU7377829.1"/>
    </source>
</evidence>
<dbReference type="InterPro" id="IPR008181">
    <property type="entry name" value="dUTPase"/>
</dbReference>
<proteinExistence type="inferred from homology"/>
<dbReference type="AlphaFoldDB" id="A0A9J6QPP4"/>
<dbReference type="PANTHER" id="PTHR11241:SF0">
    <property type="entry name" value="DEOXYURIDINE 5'-TRIPHOSPHATE NUCLEOTIDOHYDROLASE"/>
    <property type="match status" value="1"/>
</dbReference>
<accession>A0A9J6QPP4</accession>
<dbReference type="InterPro" id="IPR033704">
    <property type="entry name" value="dUTPase_trimeric"/>
</dbReference>
<gene>
    <name evidence="7 9" type="primary">dut</name>
    <name evidence="9" type="ORF">OBO34_05605</name>
</gene>
<evidence type="ECO:0000259" key="8">
    <source>
        <dbReference type="Pfam" id="PF00692"/>
    </source>
</evidence>
<feature type="domain" description="dUTPase-like" evidence="8">
    <location>
        <begin position="12"/>
        <end position="141"/>
    </location>
</feature>
<evidence type="ECO:0000256" key="2">
    <source>
        <dbReference type="ARBA" id="ARBA00022723"/>
    </source>
</evidence>
<protein>
    <recommendedName>
        <fullName evidence="7">Deoxyuridine 5'-triphosphate nucleotidohydrolase</fullName>
        <shortName evidence="7">dUTPase</shortName>
        <ecNumber evidence="7">3.6.1.23</ecNumber>
    </recommendedName>
    <alternativeName>
        <fullName evidence="7">dUTP pyrophosphatase</fullName>
    </alternativeName>
</protein>
<comment type="function">
    <text evidence="7">This enzyme is involved in nucleotide metabolism: it produces dUMP, the immediate precursor of thymidine nucleotides and it decreases the intracellular concentration of dUTP so that uracil cannot be incorporated into DNA.</text>
</comment>
<dbReference type="GO" id="GO:0004170">
    <property type="term" value="F:dUTP diphosphatase activity"/>
    <property type="evidence" value="ECO:0007669"/>
    <property type="project" value="UniProtKB-UniRule"/>
</dbReference>
<feature type="binding site" evidence="7">
    <location>
        <begin position="79"/>
        <end position="81"/>
    </location>
    <ligand>
        <name>substrate</name>
    </ligand>
</feature>
<dbReference type="PANTHER" id="PTHR11241">
    <property type="entry name" value="DEOXYURIDINE 5'-TRIPHOSPHATE NUCLEOTIDOHYDROLASE"/>
    <property type="match status" value="1"/>
</dbReference>
<comment type="pathway">
    <text evidence="7">Pyrimidine metabolism; dUMP biosynthesis; dUMP from dCTP (dUTP route): step 2/2.</text>
</comment>
<evidence type="ECO:0000256" key="5">
    <source>
        <dbReference type="ARBA" id="ARBA00023080"/>
    </source>
</evidence>
<dbReference type="HAMAP" id="MF_00116">
    <property type="entry name" value="dUTPase_bact"/>
    <property type="match status" value="1"/>
</dbReference>
<comment type="caution">
    <text evidence="7">Lacks conserved residue(s) required for the propagation of feature annotation.</text>
</comment>
<dbReference type="CDD" id="cd07557">
    <property type="entry name" value="trimeric_dUTPase"/>
    <property type="match status" value="1"/>
</dbReference>
<dbReference type="Pfam" id="PF00692">
    <property type="entry name" value="dUTPase"/>
    <property type="match status" value="1"/>
</dbReference>
<dbReference type="EMBL" id="JAOSHN010000002">
    <property type="protein sequence ID" value="MCU7377829.1"/>
    <property type="molecule type" value="Genomic_DNA"/>
</dbReference>
<evidence type="ECO:0000256" key="7">
    <source>
        <dbReference type="HAMAP-Rule" id="MF_00116"/>
    </source>
</evidence>
<evidence type="ECO:0000313" key="10">
    <source>
        <dbReference type="Proteomes" id="UP001065549"/>
    </source>
</evidence>
<comment type="caution">
    <text evidence="9">The sequence shown here is derived from an EMBL/GenBank/DDBJ whole genome shotgun (WGS) entry which is preliminary data.</text>
</comment>
<dbReference type="EC" id="3.6.1.23" evidence="7"/>
<dbReference type="GO" id="GO:0000287">
    <property type="term" value="F:magnesium ion binding"/>
    <property type="evidence" value="ECO:0007669"/>
    <property type="project" value="UniProtKB-UniRule"/>
</dbReference>
<evidence type="ECO:0000256" key="6">
    <source>
        <dbReference type="ARBA" id="ARBA00047686"/>
    </source>
</evidence>
<dbReference type="FunFam" id="2.70.40.10:FF:000002">
    <property type="entry name" value="dUTP diphosphatase"/>
    <property type="match status" value="1"/>
</dbReference>
<keyword evidence="3 7" id="KW-0378">Hydrolase</keyword>
<evidence type="ECO:0000256" key="1">
    <source>
        <dbReference type="ARBA" id="ARBA00006581"/>
    </source>
</evidence>
<dbReference type="SUPFAM" id="SSF51283">
    <property type="entry name" value="dUTPase-like"/>
    <property type="match status" value="1"/>
</dbReference>
<dbReference type="GO" id="GO:0006226">
    <property type="term" value="P:dUMP biosynthetic process"/>
    <property type="evidence" value="ECO:0007669"/>
    <property type="project" value="UniProtKB-UniRule"/>
</dbReference>
<feature type="binding site" evidence="7">
    <location>
        <position position="75"/>
    </location>
    <ligand>
        <name>substrate</name>
    </ligand>
</feature>
<sequence>MEIKIRSERGYLPAYETDGSAGMDLRAALKEPVSLEPGERTLVPTGLYLELPFGYEAQIRARSGLAIKRGIGLVNGVGTIDSDYRGEIKVALINLGKDPFVIKDGDRIAQMVVAKYERIAWKVSDNLEDTERGQGGFGHTGV</sequence>
<feature type="binding site" evidence="7">
    <location>
        <begin position="62"/>
        <end position="64"/>
    </location>
    <ligand>
        <name>substrate</name>
    </ligand>
</feature>
<name>A0A9J6QPP4_9FIRM</name>
<dbReference type="InterPro" id="IPR029054">
    <property type="entry name" value="dUTPase-like"/>
</dbReference>
<reference evidence="9" key="1">
    <citation type="submission" date="2022-09" db="EMBL/GenBank/DDBJ databases">
        <title>Culturomic study of gut microbiota in children with autism spectrum disorder.</title>
        <authorList>
            <person name="Efimov B.A."/>
            <person name="Chaplin A.V."/>
            <person name="Sokolova S.R."/>
            <person name="Pikina A.P."/>
            <person name="Korzhanova M."/>
            <person name="Belova V."/>
            <person name="Korostin D."/>
        </authorList>
    </citation>
    <scope>NUCLEOTIDE SEQUENCE</scope>
    <source>
        <strain evidence="9">ASD5510</strain>
    </source>
</reference>
<organism evidence="9 10">
    <name type="scientific">Hominibacterium faecale</name>
    <dbReference type="NCBI Taxonomy" id="2839743"/>
    <lineage>
        <taxon>Bacteria</taxon>
        <taxon>Bacillati</taxon>
        <taxon>Bacillota</taxon>
        <taxon>Clostridia</taxon>
        <taxon>Peptostreptococcales</taxon>
        <taxon>Anaerovoracaceae</taxon>
        <taxon>Hominibacterium</taxon>
    </lineage>
</organism>
<keyword evidence="5 7" id="KW-0546">Nucleotide metabolism</keyword>
<evidence type="ECO:0000256" key="3">
    <source>
        <dbReference type="ARBA" id="ARBA00022801"/>
    </source>
</evidence>
<dbReference type="GO" id="GO:0046081">
    <property type="term" value="P:dUTP catabolic process"/>
    <property type="evidence" value="ECO:0007669"/>
    <property type="project" value="InterPro"/>
</dbReference>
<dbReference type="NCBIfam" id="NF001862">
    <property type="entry name" value="PRK00601.1"/>
    <property type="match status" value="1"/>
</dbReference>
<dbReference type="Proteomes" id="UP001065549">
    <property type="component" value="Unassembled WGS sequence"/>
</dbReference>
<comment type="similarity">
    <text evidence="1 7">Belongs to the dUTPase family.</text>
</comment>
<comment type="catalytic activity">
    <reaction evidence="6 7">
        <text>dUTP + H2O = dUMP + diphosphate + H(+)</text>
        <dbReference type="Rhea" id="RHEA:10248"/>
        <dbReference type="ChEBI" id="CHEBI:15377"/>
        <dbReference type="ChEBI" id="CHEBI:15378"/>
        <dbReference type="ChEBI" id="CHEBI:33019"/>
        <dbReference type="ChEBI" id="CHEBI:61555"/>
        <dbReference type="ChEBI" id="CHEBI:246422"/>
        <dbReference type="EC" id="3.6.1.23"/>
    </reaction>
</comment>
<keyword evidence="4 7" id="KW-0460">Magnesium</keyword>
<dbReference type="InterPro" id="IPR036157">
    <property type="entry name" value="dUTPase-like_sf"/>
</dbReference>
<keyword evidence="2 7" id="KW-0479">Metal-binding</keyword>
<dbReference type="NCBIfam" id="TIGR00576">
    <property type="entry name" value="dut"/>
    <property type="match status" value="1"/>
</dbReference>